<feature type="signal peptide" evidence="2">
    <location>
        <begin position="1"/>
        <end position="21"/>
    </location>
</feature>
<protein>
    <recommendedName>
        <fullName evidence="3">DUF4349 domain-containing protein</fullName>
    </recommendedName>
</protein>
<dbReference type="STRING" id="652787.SAMN05216490_4341"/>
<dbReference type="PROSITE" id="PS51257">
    <property type="entry name" value="PROKAR_LIPOPROTEIN"/>
    <property type="match status" value="1"/>
</dbReference>
<gene>
    <name evidence="4" type="ORF">SAMN05216490_4341</name>
</gene>
<dbReference type="OrthoDB" id="5381491at2"/>
<dbReference type="InterPro" id="IPR025645">
    <property type="entry name" value="DUF4349"/>
</dbReference>
<proteinExistence type="predicted"/>
<sequence>MKKLIFIAGLLLLFVACKSKTTDQARLPPPDGKEDKEILVNADPGPKAQEAAPNADVNVDGAVGNDDARVAAGYENAGTNNSIQDTSKKLVKNGDIEFETNNLIATRKKILVSLKKYGGYVEEDNQSTNADENRKQYELKVRIPAKSFDFLLDSVSSTAYKIDTKNISVTDETTKYIDIQTRLNNKKLLEKRYLELLNKSSKISDLLEIQNKLTEIRSDIESTQGQLNYLSKQVAYSSLDITFYTQESAQVDTGNGAVYKFKKAIADGWEILQNLFFGLITLWPLLLVLVIFYWLIKIWRKRRKAG</sequence>
<evidence type="ECO:0000313" key="5">
    <source>
        <dbReference type="Proteomes" id="UP000199679"/>
    </source>
</evidence>
<keyword evidence="1" id="KW-0812">Transmembrane</keyword>
<keyword evidence="1" id="KW-0472">Membrane</keyword>
<keyword evidence="5" id="KW-1185">Reference proteome</keyword>
<evidence type="ECO:0000256" key="1">
    <source>
        <dbReference type="SAM" id="Phobius"/>
    </source>
</evidence>
<reference evidence="4 5" key="1">
    <citation type="submission" date="2016-10" db="EMBL/GenBank/DDBJ databases">
        <authorList>
            <person name="de Groot N.N."/>
        </authorList>
    </citation>
    <scope>NUCLEOTIDE SEQUENCE [LARGE SCALE GENOMIC DNA]</scope>
    <source>
        <strain evidence="4 5">MP1X4</strain>
    </source>
</reference>
<keyword evidence="2" id="KW-0732">Signal</keyword>
<keyword evidence="1" id="KW-1133">Transmembrane helix</keyword>
<dbReference type="EMBL" id="LT629740">
    <property type="protein sequence ID" value="SDT61521.1"/>
    <property type="molecule type" value="Genomic_DNA"/>
</dbReference>
<feature type="domain" description="DUF4349" evidence="3">
    <location>
        <begin position="89"/>
        <end position="296"/>
    </location>
</feature>
<evidence type="ECO:0000259" key="3">
    <source>
        <dbReference type="Pfam" id="PF14257"/>
    </source>
</evidence>
<accession>A0A1H2BTG7</accession>
<dbReference type="AlphaFoldDB" id="A0A1H2BTG7"/>
<dbReference type="Pfam" id="PF14257">
    <property type="entry name" value="DUF4349"/>
    <property type="match status" value="1"/>
</dbReference>
<evidence type="ECO:0000313" key="4">
    <source>
        <dbReference type="EMBL" id="SDT61521.1"/>
    </source>
</evidence>
<organism evidence="4 5">
    <name type="scientific">Mucilaginibacter mallensis</name>
    <dbReference type="NCBI Taxonomy" id="652787"/>
    <lineage>
        <taxon>Bacteria</taxon>
        <taxon>Pseudomonadati</taxon>
        <taxon>Bacteroidota</taxon>
        <taxon>Sphingobacteriia</taxon>
        <taxon>Sphingobacteriales</taxon>
        <taxon>Sphingobacteriaceae</taxon>
        <taxon>Mucilaginibacter</taxon>
    </lineage>
</organism>
<evidence type="ECO:0000256" key="2">
    <source>
        <dbReference type="SAM" id="SignalP"/>
    </source>
</evidence>
<feature type="chain" id="PRO_5009270342" description="DUF4349 domain-containing protein" evidence="2">
    <location>
        <begin position="22"/>
        <end position="306"/>
    </location>
</feature>
<feature type="transmembrane region" description="Helical" evidence="1">
    <location>
        <begin position="275"/>
        <end position="296"/>
    </location>
</feature>
<name>A0A1H2BTG7_MUCMA</name>
<dbReference type="RefSeq" id="WP_091378037.1">
    <property type="nucleotide sequence ID" value="NZ_LT629740.1"/>
</dbReference>
<dbReference type="Proteomes" id="UP000199679">
    <property type="component" value="Chromosome I"/>
</dbReference>